<dbReference type="PROSITE" id="PS51050">
    <property type="entry name" value="ZF_CW"/>
    <property type="match status" value="1"/>
</dbReference>
<accession>A0A979FID0</accession>
<keyword evidence="2" id="KW-0863">Zinc-finger</keyword>
<dbReference type="AlphaFoldDB" id="A0A979FID0"/>
<organism evidence="6 7">
    <name type="scientific">Hyalella azteca</name>
    <name type="common">Amphipod</name>
    <dbReference type="NCBI Taxonomy" id="294128"/>
    <lineage>
        <taxon>Eukaryota</taxon>
        <taxon>Metazoa</taxon>
        <taxon>Ecdysozoa</taxon>
        <taxon>Arthropoda</taxon>
        <taxon>Crustacea</taxon>
        <taxon>Multicrustacea</taxon>
        <taxon>Malacostraca</taxon>
        <taxon>Eumalacostraca</taxon>
        <taxon>Peracarida</taxon>
        <taxon>Amphipoda</taxon>
        <taxon>Senticaudata</taxon>
        <taxon>Talitrida</taxon>
        <taxon>Talitroidea</taxon>
        <taxon>Hyalellidae</taxon>
        <taxon>Hyalella</taxon>
    </lineage>
</organism>
<feature type="region of interest" description="Disordered" evidence="4">
    <location>
        <begin position="161"/>
        <end position="185"/>
    </location>
</feature>
<dbReference type="GeneID" id="108671728"/>
<dbReference type="OrthoDB" id="6382749at2759"/>
<evidence type="ECO:0000256" key="3">
    <source>
        <dbReference type="ARBA" id="ARBA00022833"/>
    </source>
</evidence>
<protein>
    <submittedName>
        <fullName evidence="7">Zinc finger CW-type PWWP domain protein 1-like isoform X1</fullName>
    </submittedName>
</protein>
<sequence>MSQRNEGRVSTVHSVLRSRASVVASVGHDSGTSLSLSNVYTNGANSAAVNSPDSLSATFYTGRSNRFTDVPANVWAPLRVAFTPQAVSTPLPHSRALPPVPSSVSPNVSPIERVKSPPTKTKQTNFNPAKLAKNCQSLTIPSIQEQPWTSAKKKGAVAAQFKTQHKSSDATRRRRNVAGSGGHPVEDLRRIQNFKEHMLELQQQTPRRAWVQCDDCDKWRELTAAVDPANLPERWTCPMNTDAQYSSCQVPEAIFPSDDPDYFVYTNFTPGSVVWVQQGRTRYPAMVDDDPDTDIFFRLPKNSNRPNWYHVMNFESPVCRNWVRAKAVSAFTDKDAIAAKAKRSSAAAVKAATAKALPMVERRKRYCVAVKFVVANRGNLLTK</sequence>
<dbReference type="PANTHER" id="PTHR15999:SF2">
    <property type="entry name" value="ZINC FINGER CW-TYPE PWWP DOMAIN PROTEIN 1"/>
    <property type="match status" value="1"/>
</dbReference>
<gene>
    <name evidence="7" type="primary">LOC108671728</name>
</gene>
<dbReference type="SUPFAM" id="SSF63748">
    <property type="entry name" value="Tudor/PWWP/MBT"/>
    <property type="match status" value="1"/>
</dbReference>
<evidence type="ECO:0000256" key="1">
    <source>
        <dbReference type="ARBA" id="ARBA00022723"/>
    </source>
</evidence>
<keyword evidence="1" id="KW-0479">Metal-binding</keyword>
<name>A0A979FID0_HYAAZ</name>
<reference evidence="7" key="1">
    <citation type="submission" date="2025-08" db="UniProtKB">
        <authorList>
            <consortium name="RefSeq"/>
        </authorList>
    </citation>
    <scope>IDENTIFICATION</scope>
    <source>
        <tissue evidence="7">Whole organism</tissue>
    </source>
</reference>
<evidence type="ECO:0000313" key="7">
    <source>
        <dbReference type="RefSeq" id="XP_047736336.1"/>
    </source>
</evidence>
<dbReference type="InterPro" id="IPR011124">
    <property type="entry name" value="Znf_CW"/>
</dbReference>
<feature type="region of interest" description="Disordered" evidence="4">
    <location>
        <begin position="91"/>
        <end position="125"/>
    </location>
</feature>
<dbReference type="RefSeq" id="XP_047736336.1">
    <property type="nucleotide sequence ID" value="XM_047880380.1"/>
</dbReference>
<evidence type="ECO:0000259" key="5">
    <source>
        <dbReference type="PROSITE" id="PS51050"/>
    </source>
</evidence>
<dbReference type="Pfam" id="PF07496">
    <property type="entry name" value="zf-CW"/>
    <property type="match status" value="1"/>
</dbReference>
<dbReference type="InterPro" id="IPR042778">
    <property type="entry name" value="ZCWPW1/ZCWPW2"/>
</dbReference>
<keyword evidence="3" id="KW-0862">Zinc</keyword>
<dbReference type="KEGG" id="hazt:108671728"/>
<dbReference type="GO" id="GO:0008270">
    <property type="term" value="F:zinc ion binding"/>
    <property type="evidence" value="ECO:0007669"/>
    <property type="project" value="UniProtKB-KW"/>
</dbReference>
<feature type="domain" description="CW-type" evidence="5">
    <location>
        <begin position="204"/>
        <end position="256"/>
    </location>
</feature>
<keyword evidence="6" id="KW-1185">Reference proteome</keyword>
<dbReference type="Gene3D" id="2.30.30.140">
    <property type="match status" value="1"/>
</dbReference>
<evidence type="ECO:0000256" key="4">
    <source>
        <dbReference type="SAM" id="MobiDB-lite"/>
    </source>
</evidence>
<dbReference type="Proteomes" id="UP000694843">
    <property type="component" value="Unplaced"/>
</dbReference>
<dbReference type="PANTHER" id="PTHR15999">
    <property type="entry name" value="ZINC FINGER CW-TYPE PWWP DOMAIN PROTEIN 1"/>
    <property type="match status" value="1"/>
</dbReference>
<dbReference type="Gene3D" id="3.30.40.100">
    <property type="match status" value="1"/>
</dbReference>
<proteinExistence type="predicted"/>
<evidence type="ECO:0000313" key="6">
    <source>
        <dbReference type="Proteomes" id="UP000694843"/>
    </source>
</evidence>
<evidence type="ECO:0000256" key="2">
    <source>
        <dbReference type="ARBA" id="ARBA00022771"/>
    </source>
</evidence>